<gene>
    <name evidence="1" type="ORF">OBBRIDRAFT_91499</name>
</gene>
<organism evidence="1 2">
    <name type="scientific">Obba rivulosa</name>
    <dbReference type="NCBI Taxonomy" id="1052685"/>
    <lineage>
        <taxon>Eukaryota</taxon>
        <taxon>Fungi</taxon>
        <taxon>Dikarya</taxon>
        <taxon>Basidiomycota</taxon>
        <taxon>Agaricomycotina</taxon>
        <taxon>Agaricomycetes</taxon>
        <taxon>Polyporales</taxon>
        <taxon>Gelatoporiaceae</taxon>
        <taxon>Obba</taxon>
    </lineage>
</organism>
<dbReference type="EMBL" id="KV722455">
    <property type="protein sequence ID" value="OCH88335.1"/>
    <property type="molecule type" value="Genomic_DNA"/>
</dbReference>
<reference evidence="1 2" key="1">
    <citation type="submission" date="2016-07" db="EMBL/GenBank/DDBJ databases">
        <title>Draft genome of the white-rot fungus Obba rivulosa 3A-2.</title>
        <authorList>
            <consortium name="DOE Joint Genome Institute"/>
            <person name="Miettinen O."/>
            <person name="Riley R."/>
            <person name="Acob R."/>
            <person name="Barry K."/>
            <person name="Cullen D."/>
            <person name="De Vries R."/>
            <person name="Hainaut M."/>
            <person name="Hatakka A."/>
            <person name="Henrissat B."/>
            <person name="Hilden K."/>
            <person name="Kuo R."/>
            <person name="Labutti K."/>
            <person name="Lipzen A."/>
            <person name="Makela M.R."/>
            <person name="Sandor L."/>
            <person name="Spatafora J.W."/>
            <person name="Grigoriev I.V."/>
            <person name="Hibbett D.S."/>
        </authorList>
    </citation>
    <scope>NUCLEOTIDE SEQUENCE [LARGE SCALE GENOMIC DNA]</scope>
    <source>
        <strain evidence="1 2">3A-2</strain>
    </source>
</reference>
<keyword evidence="2" id="KW-1185">Reference proteome</keyword>
<dbReference type="Proteomes" id="UP000250043">
    <property type="component" value="Unassembled WGS sequence"/>
</dbReference>
<proteinExistence type="predicted"/>
<dbReference type="AlphaFoldDB" id="A0A8E2AZH3"/>
<protein>
    <submittedName>
        <fullName evidence="1">Uncharacterized protein</fullName>
    </submittedName>
</protein>
<name>A0A8E2AZH3_9APHY</name>
<accession>A0A8E2AZH3</accession>
<evidence type="ECO:0000313" key="2">
    <source>
        <dbReference type="Proteomes" id="UP000250043"/>
    </source>
</evidence>
<evidence type="ECO:0000313" key="1">
    <source>
        <dbReference type="EMBL" id="OCH88335.1"/>
    </source>
</evidence>
<sequence>MLATICICTRHGAMRHLGSLPVHPSMCCLADTMLLIGHGWVVQPRRSYLWPDTLFRLLGSGDTTETNPTLTKRMLSRASSDTAPVDVDFVANMHIIRARSSELCTLSQQTCQARVLTSRRRPDVNNDDEVKVLSGLIYLVPTYDQQLADGVPPLLGFWIYIAGTITSWGPYLEKVLTRTAIQALPPCRRASILGSRLSCKLRIQEGSYSRSAKRALRSRNAGI</sequence>